<evidence type="ECO:0008006" key="5">
    <source>
        <dbReference type="Google" id="ProtNLM"/>
    </source>
</evidence>
<dbReference type="Pfam" id="PF00232">
    <property type="entry name" value="Glyco_hydro_1"/>
    <property type="match status" value="1"/>
</dbReference>
<dbReference type="Gene3D" id="3.20.20.80">
    <property type="entry name" value="Glycosidases"/>
    <property type="match status" value="1"/>
</dbReference>
<dbReference type="SUPFAM" id="SSF51445">
    <property type="entry name" value="(Trans)glycosidases"/>
    <property type="match status" value="1"/>
</dbReference>
<name>A0A382GLI3_9ZZZZ</name>
<keyword evidence="3" id="KW-0326">Glycosidase</keyword>
<dbReference type="PRINTS" id="PR00131">
    <property type="entry name" value="GLHYDRLASE1"/>
</dbReference>
<dbReference type="AlphaFoldDB" id="A0A382GLI3"/>
<comment type="similarity">
    <text evidence="1">Belongs to the glycosyl hydrolase 1 family.</text>
</comment>
<dbReference type="PANTHER" id="PTHR10353">
    <property type="entry name" value="GLYCOSYL HYDROLASE"/>
    <property type="match status" value="1"/>
</dbReference>
<proteinExistence type="inferred from homology"/>
<evidence type="ECO:0000313" key="4">
    <source>
        <dbReference type="EMBL" id="SVB75487.1"/>
    </source>
</evidence>
<protein>
    <recommendedName>
        <fullName evidence="5">Beta-glucosidase</fullName>
    </recommendedName>
</protein>
<accession>A0A382GLI3</accession>
<evidence type="ECO:0000256" key="1">
    <source>
        <dbReference type="ARBA" id="ARBA00010838"/>
    </source>
</evidence>
<feature type="non-terminal residue" evidence="4">
    <location>
        <position position="1"/>
    </location>
</feature>
<dbReference type="GO" id="GO:0005975">
    <property type="term" value="P:carbohydrate metabolic process"/>
    <property type="evidence" value="ECO:0007669"/>
    <property type="project" value="InterPro"/>
</dbReference>
<sequence length="78" mass="9623">EDEQRCRYYQNHLSSVDQAIRKGVDIRGYFAWSLMDNFEWSEGYKMRFGIVYVDYKTQKRIPKRSALWFKEFLNTRQQ</sequence>
<dbReference type="GO" id="GO:0008422">
    <property type="term" value="F:beta-glucosidase activity"/>
    <property type="evidence" value="ECO:0007669"/>
    <property type="project" value="TreeGrafter"/>
</dbReference>
<dbReference type="InterPro" id="IPR017853">
    <property type="entry name" value="GH"/>
</dbReference>
<evidence type="ECO:0000256" key="3">
    <source>
        <dbReference type="ARBA" id="ARBA00023295"/>
    </source>
</evidence>
<keyword evidence="2" id="KW-0378">Hydrolase</keyword>
<reference evidence="4" key="1">
    <citation type="submission" date="2018-05" db="EMBL/GenBank/DDBJ databases">
        <authorList>
            <person name="Lanie J.A."/>
            <person name="Ng W.-L."/>
            <person name="Kazmierczak K.M."/>
            <person name="Andrzejewski T.M."/>
            <person name="Davidsen T.M."/>
            <person name="Wayne K.J."/>
            <person name="Tettelin H."/>
            <person name="Glass J.I."/>
            <person name="Rusch D."/>
            <person name="Podicherti R."/>
            <person name="Tsui H.-C.T."/>
            <person name="Winkler M.E."/>
        </authorList>
    </citation>
    <scope>NUCLEOTIDE SEQUENCE</scope>
</reference>
<dbReference type="EMBL" id="UINC01055982">
    <property type="protein sequence ID" value="SVB75487.1"/>
    <property type="molecule type" value="Genomic_DNA"/>
</dbReference>
<gene>
    <name evidence="4" type="ORF">METZ01_LOCUS228341</name>
</gene>
<dbReference type="InterPro" id="IPR001360">
    <property type="entry name" value="Glyco_hydro_1"/>
</dbReference>
<evidence type="ECO:0000256" key="2">
    <source>
        <dbReference type="ARBA" id="ARBA00022801"/>
    </source>
</evidence>
<organism evidence="4">
    <name type="scientific">marine metagenome</name>
    <dbReference type="NCBI Taxonomy" id="408172"/>
    <lineage>
        <taxon>unclassified sequences</taxon>
        <taxon>metagenomes</taxon>
        <taxon>ecological metagenomes</taxon>
    </lineage>
</organism>
<dbReference type="PANTHER" id="PTHR10353:SF36">
    <property type="entry name" value="LP05116P"/>
    <property type="match status" value="1"/>
</dbReference>